<dbReference type="Pfam" id="PF01266">
    <property type="entry name" value="DAO"/>
    <property type="match status" value="1"/>
</dbReference>
<proteinExistence type="inferred from homology"/>
<keyword evidence="3" id="KW-0285">Flavoprotein</keyword>
<comment type="similarity">
    <text evidence="2">Belongs to the MSOX/MTOX family.</text>
</comment>
<reference evidence="8 9" key="1">
    <citation type="submission" date="2018-02" db="EMBL/GenBank/DDBJ databases">
        <title>The genomes of Aspergillus section Nigri reveals drivers in fungal speciation.</title>
        <authorList>
            <consortium name="DOE Joint Genome Institute"/>
            <person name="Vesth T.C."/>
            <person name="Nybo J."/>
            <person name="Theobald S."/>
            <person name="Brandl J."/>
            <person name="Frisvad J.C."/>
            <person name="Nielsen K.F."/>
            <person name="Lyhne E.K."/>
            <person name="Kogle M.E."/>
            <person name="Kuo A."/>
            <person name="Riley R."/>
            <person name="Clum A."/>
            <person name="Nolan M."/>
            <person name="Lipzen A."/>
            <person name="Salamov A."/>
            <person name="Henrissat B."/>
            <person name="Wiebenga A."/>
            <person name="De vries R.P."/>
            <person name="Grigoriev I.V."/>
            <person name="Mortensen U.H."/>
            <person name="Andersen M.R."/>
            <person name="Baker S.E."/>
        </authorList>
    </citation>
    <scope>NUCLEOTIDE SEQUENCE [LARGE SCALE GENOMIC DNA]</scope>
    <source>
        <strain evidence="8 9">CBS 707.79</strain>
    </source>
</reference>
<keyword evidence="5" id="KW-0560">Oxidoreductase</keyword>
<feature type="domain" description="FAD dependent oxidoreductase" evidence="7">
    <location>
        <begin position="70"/>
        <end position="406"/>
    </location>
</feature>
<keyword evidence="4" id="KW-0274">FAD</keyword>
<dbReference type="GO" id="GO:0008115">
    <property type="term" value="F:sarcosine oxidase activity"/>
    <property type="evidence" value="ECO:0007669"/>
    <property type="project" value="TreeGrafter"/>
</dbReference>
<comment type="cofactor">
    <cofactor evidence="1">
        <name>FAD</name>
        <dbReference type="ChEBI" id="CHEBI:57692"/>
    </cofactor>
</comment>
<evidence type="ECO:0000256" key="1">
    <source>
        <dbReference type="ARBA" id="ARBA00001974"/>
    </source>
</evidence>
<accession>A0A319D6K6</accession>
<keyword evidence="9" id="KW-1185">Reference proteome</keyword>
<evidence type="ECO:0000256" key="6">
    <source>
        <dbReference type="SAM" id="MobiDB-lite"/>
    </source>
</evidence>
<sequence>MSSKMAEEEPDKGWASSCLCHHAFSPQTAARRRRRGAASAARASPPVAPGFVAATGDDKALAAPCMAPPDILIVGAGIFGVSTAYHLARQLPRPSRILLLNRSGGIHRHQQDHPRRLPRSALRQPRLRAFDAIDAWKSLPFLRDAGVYHPPGWISMDEKWSNTPALVRKNFRDCGHDDVITEMSEDQIRLSWGGVLQQTDCSPFGSYYYNASAGWADAGRALQIMAQEAIKLGVCDEVGEARRIVRGENGVQGVKTADGTIFTADKIVLATGAWTSQLMASVEDELDLAGSERLTPDEEQRYSQLPVLVYGGEGEVIPPTEDGILKFTTAASFKHTICTASGHEISVPLPDQTHVPQALQDDHLKAIRPRLPQMLDHHDRLGNLYFAVGGSFHCYKFLPTIGQYAANVVTGGSNGPEKDQAWAWKTAQGSCQPGS</sequence>
<dbReference type="PANTHER" id="PTHR10961:SF37">
    <property type="entry name" value="FAD DEPENDENT OXIDOREDUCTASE DOMAIN-CONTAINING PROTEIN"/>
    <property type="match status" value="1"/>
</dbReference>
<dbReference type="GO" id="GO:0050660">
    <property type="term" value="F:flavin adenine dinucleotide binding"/>
    <property type="evidence" value="ECO:0007669"/>
    <property type="project" value="InterPro"/>
</dbReference>
<dbReference type="STRING" id="1448320.A0A319D6K6"/>
<dbReference type="GO" id="GO:0051698">
    <property type="term" value="F:saccharopine oxidase activity"/>
    <property type="evidence" value="ECO:0007669"/>
    <property type="project" value="TreeGrafter"/>
</dbReference>
<dbReference type="InterPro" id="IPR006076">
    <property type="entry name" value="FAD-dep_OxRdtase"/>
</dbReference>
<name>A0A319D6K6_9EURO</name>
<dbReference type="EMBL" id="KZ825900">
    <property type="protein sequence ID" value="PYH93076.1"/>
    <property type="molecule type" value="Genomic_DNA"/>
</dbReference>
<dbReference type="InterPro" id="IPR036188">
    <property type="entry name" value="FAD/NAD-bd_sf"/>
</dbReference>
<feature type="region of interest" description="Disordered" evidence="6">
    <location>
        <begin position="30"/>
        <end position="49"/>
    </location>
</feature>
<dbReference type="Gene3D" id="3.30.9.10">
    <property type="entry name" value="D-Amino Acid Oxidase, subunit A, domain 2"/>
    <property type="match status" value="1"/>
</dbReference>
<gene>
    <name evidence="8" type="ORF">BO71DRAFT_484884</name>
</gene>
<dbReference type="PANTHER" id="PTHR10961">
    <property type="entry name" value="PEROXISOMAL SARCOSINE OXIDASE"/>
    <property type="match status" value="1"/>
</dbReference>
<dbReference type="Proteomes" id="UP000247810">
    <property type="component" value="Unassembled WGS sequence"/>
</dbReference>
<dbReference type="VEuPathDB" id="FungiDB:BO71DRAFT_484884"/>
<dbReference type="SUPFAM" id="SSF51905">
    <property type="entry name" value="FAD/NAD(P)-binding domain"/>
    <property type="match status" value="1"/>
</dbReference>
<evidence type="ECO:0000313" key="9">
    <source>
        <dbReference type="Proteomes" id="UP000247810"/>
    </source>
</evidence>
<evidence type="ECO:0000259" key="7">
    <source>
        <dbReference type="Pfam" id="PF01266"/>
    </source>
</evidence>
<dbReference type="OrthoDB" id="2219495at2759"/>
<evidence type="ECO:0000313" key="8">
    <source>
        <dbReference type="EMBL" id="PYH93076.1"/>
    </source>
</evidence>
<evidence type="ECO:0000256" key="4">
    <source>
        <dbReference type="ARBA" id="ARBA00022827"/>
    </source>
</evidence>
<protein>
    <submittedName>
        <fullName evidence="8">Nucleotide-binding domain-containing protein</fullName>
    </submittedName>
</protein>
<evidence type="ECO:0000256" key="3">
    <source>
        <dbReference type="ARBA" id="ARBA00022630"/>
    </source>
</evidence>
<evidence type="ECO:0000256" key="2">
    <source>
        <dbReference type="ARBA" id="ARBA00010989"/>
    </source>
</evidence>
<organism evidence="8 9">
    <name type="scientific">Aspergillus ellipticus CBS 707.79</name>
    <dbReference type="NCBI Taxonomy" id="1448320"/>
    <lineage>
        <taxon>Eukaryota</taxon>
        <taxon>Fungi</taxon>
        <taxon>Dikarya</taxon>
        <taxon>Ascomycota</taxon>
        <taxon>Pezizomycotina</taxon>
        <taxon>Eurotiomycetes</taxon>
        <taxon>Eurotiomycetidae</taxon>
        <taxon>Eurotiales</taxon>
        <taxon>Aspergillaceae</taxon>
        <taxon>Aspergillus</taxon>
        <taxon>Aspergillus subgen. Circumdati</taxon>
    </lineage>
</organism>
<dbReference type="InterPro" id="IPR045170">
    <property type="entry name" value="MTOX"/>
</dbReference>
<dbReference type="Gene3D" id="3.50.50.60">
    <property type="entry name" value="FAD/NAD(P)-binding domain"/>
    <property type="match status" value="1"/>
</dbReference>
<evidence type="ECO:0000256" key="5">
    <source>
        <dbReference type="ARBA" id="ARBA00023002"/>
    </source>
</evidence>
<dbReference type="AlphaFoldDB" id="A0A319D6K6"/>